<proteinExistence type="predicted"/>
<name>A0ABP1RUT1_9HEXA</name>
<sequence>MTSMSPTPPGKSYHRQKTIGNGHLKPAKLLQLLIEGCLDINKITEVAANFSNNPTLLRKQLESLTGTVDDACMQSYIKQVSDAIPVRFASTNKPQSPKH</sequence>
<keyword evidence="2" id="KW-1185">Reference proteome</keyword>
<comment type="caution">
    <text evidence="1">The sequence shown here is derived from an EMBL/GenBank/DDBJ whole genome shotgun (WGS) entry which is preliminary data.</text>
</comment>
<gene>
    <name evidence="1" type="ORF">ODALV1_LOCUS26282</name>
</gene>
<organism evidence="1 2">
    <name type="scientific">Orchesella dallaii</name>
    <dbReference type="NCBI Taxonomy" id="48710"/>
    <lineage>
        <taxon>Eukaryota</taxon>
        <taxon>Metazoa</taxon>
        <taxon>Ecdysozoa</taxon>
        <taxon>Arthropoda</taxon>
        <taxon>Hexapoda</taxon>
        <taxon>Collembola</taxon>
        <taxon>Entomobryomorpha</taxon>
        <taxon>Entomobryoidea</taxon>
        <taxon>Orchesellidae</taxon>
        <taxon>Orchesellinae</taxon>
        <taxon>Orchesella</taxon>
    </lineage>
</organism>
<dbReference type="EMBL" id="CAXLJM020000110">
    <property type="protein sequence ID" value="CAL8136090.1"/>
    <property type="molecule type" value="Genomic_DNA"/>
</dbReference>
<protein>
    <submittedName>
        <fullName evidence="1">Uncharacterized protein</fullName>
    </submittedName>
</protein>
<evidence type="ECO:0000313" key="2">
    <source>
        <dbReference type="Proteomes" id="UP001642540"/>
    </source>
</evidence>
<accession>A0ABP1RUT1</accession>
<dbReference type="Proteomes" id="UP001642540">
    <property type="component" value="Unassembled WGS sequence"/>
</dbReference>
<evidence type="ECO:0000313" key="1">
    <source>
        <dbReference type="EMBL" id="CAL8136090.1"/>
    </source>
</evidence>
<reference evidence="1 2" key="1">
    <citation type="submission" date="2024-08" db="EMBL/GenBank/DDBJ databases">
        <authorList>
            <person name="Cucini C."/>
            <person name="Frati F."/>
        </authorList>
    </citation>
    <scope>NUCLEOTIDE SEQUENCE [LARGE SCALE GENOMIC DNA]</scope>
</reference>